<feature type="transmembrane region" description="Helical" evidence="1">
    <location>
        <begin position="46"/>
        <end position="66"/>
    </location>
</feature>
<sequence length="326" mass="37449">MFRCFSLGRRLRLSDNTVRPLHMKIFSLLFPPSSTSSAFFSSVWPLVLLVTFVIVPFLVLCVRGLLSSRPSHTRRPLGFSCLYVGRVWHVRFLPTVHKFAYGLFYTYLDLDCLPQTFQGMWPLASFSTLASPASLPAFAHFHEADHLKDVPVEYHPSSFPLPSPPPPPTPLPLAERVRRLVARKTGRRPEGRITLLTHLRYMGYVFNPVSFYYVWDKEGKAVETVVAEVSNTPWNEMHCYVLDPRSPGIKATRMLKLRSVAGTRAGGKEEVWRYVFDKDFHVSPFMDMAHVYDWEFVAPREGRAEEGAERGMWVTTHMLKKEGKER</sequence>
<dbReference type="Proteomes" id="UP000019335">
    <property type="component" value="Chromosome 14"/>
</dbReference>
<dbReference type="InterPro" id="IPR010775">
    <property type="entry name" value="DUF1365"/>
</dbReference>
<keyword evidence="3" id="KW-1185">Reference proteome</keyword>
<dbReference type="EMBL" id="AZIL01001328">
    <property type="protein sequence ID" value="EWM24159.1"/>
    <property type="molecule type" value="Genomic_DNA"/>
</dbReference>
<comment type="caution">
    <text evidence="2">The sequence shown here is derived from an EMBL/GenBank/DDBJ whole genome shotgun (WGS) entry which is preliminary data.</text>
</comment>
<accession>W7TV07</accession>
<evidence type="ECO:0008006" key="4">
    <source>
        <dbReference type="Google" id="ProtNLM"/>
    </source>
</evidence>
<keyword evidence="1" id="KW-1133">Transmembrane helix</keyword>
<dbReference type="PANTHER" id="PTHR33973">
    <property type="entry name" value="OS07G0153300 PROTEIN"/>
    <property type="match status" value="1"/>
</dbReference>
<keyword evidence="1" id="KW-0812">Transmembrane</keyword>
<keyword evidence="1" id="KW-0472">Membrane</keyword>
<name>W7TV07_9STRA</name>
<dbReference type="Pfam" id="PF07103">
    <property type="entry name" value="DUF1365"/>
    <property type="match status" value="1"/>
</dbReference>
<dbReference type="PANTHER" id="PTHR33973:SF4">
    <property type="entry name" value="OS07G0153300 PROTEIN"/>
    <property type="match status" value="1"/>
</dbReference>
<gene>
    <name evidence="2" type="ORF">Naga_100741g1</name>
</gene>
<dbReference type="OrthoDB" id="196462at2759"/>
<evidence type="ECO:0000313" key="2">
    <source>
        <dbReference type="EMBL" id="EWM24159.1"/>
    </source>
</evidence>
<dbReference type="AlphaFoldDB" id="W7TV07"/>
<evidence type="ECO:0000256" key="1">
    <source>
        <dbReference type="SAM" id="Phobius"/>
    </source>
</evidence>
<organism evidence="2 3">
    <name type="scientific">Nannochloropsis gaditana</name>
    <dbReference type="NCBI Taxonomy" id="72520"/>
    <lineage>
        <taxon>Eukaryota</taxon>
        <taxon>Sar</taxon>
        <taxon>Stramenopiles</taxon>
        <taxon>Ochrophyta</taxon>
        <taxon>Eustigmatophyceae</taxon>
        <taxon>Eustigmatales</taxon>
        <taxon>Monodopsidaceae</taxon>
        <taxon>Nannochloropsis</taxon>
    </lineage>
</organism>
<protein>
    <recommendedName>
        <fullName evidence="4">DUF1365-domain-containing protein</fullName>
    </recommendedName>
</protein>
<reference evidence="2 3" key="1">
    <citation type="journal article" date="2014" name="Mol. Plant">
        <title>Chromosome Scale Genome Assembly and Transcriptome Profiling of Nannochloropsis gaditana in Nitrogen Depletion.</title>
        <authorList>
            <person name="Corteggiani Carpinelli E."/>
            <person name="Telatin A."/>
            <person name="Vitulo N."/>
            <person name="Forcato C."/>
            <person name="D'Angelo M."/>
            <person name="Schiavon R."/>
            <person name="Vezzi A."/>
            <person name="Giacometti G.M."/>
            <person name="Morosinotto T."/>
            <person name="Valle G."/>
        </authorList>
    </citation>
    <scope>NUCLEOTIDE SEQUENCE [LARGE SCALE GENOMIC DNA]</scope>
    <source>
        <strain evidence="2 3">B-31</strain>
    </source>
</reference>
<proteinExistence type="predicted"/>
<evidence type="ECO:0000313" key="3">
    <source>
        <dbReference type="Proteomes" id="UP000019335"/>
    </source>
</evidence>